<evidence type="ECO:0000256" key="1">
    <source>
        <dbReference type="SAM" id="MobiDB-lite"/>
    </source>
</evidence>
<keyword evidence="3" id="KW-1185">Reference proteome</keyword>
<feature type="compositionally biased region" description="Basic and acidic residues" evidence="1">
    <location>
        <begin position="12"/>
        <end position="24"/>
    </location>
</feature>
<protein>
    <submittedName>
        <fullName evidence="2">Uncharacterized protein</fullName>
    </submittedName>
</protein>
<proteinExistence type="predicted"/>
<name>A0A1N7MP44_9BACL</name>
<feature type="compositionally biased region" description="Polar residues" evidence="1">
    <location>
        <begin position="1"/>
        <end position="11"/>
    </location>
</feature>
<gene>
    <name evidence="2" type="ORF">SAMN05421799_1065</name>
</gene>
<organism evidence="2 3">
    <name type="scientific">Alicyclobacillus vulcanalis</name>
    <dbReference type="NCBI Taxonomy" id="252246"/>
    <lineage>
        <taxon>Bacteria</taxon>
        <taxon>Bacillati</taxon>
        <taxon>Bacillota</taxon>
        <taxon>Bacilli</taxon>
        <taxon>Bacillales</taxon>
        <taxon>Alicyclobacillaceae</taxon>
        <taxon>Alicyclobacillus</taxon>
    </lineage>
</organism>
<evidence type="ECO:0000313" key="2">
    <source>
        <dbReference type="EMBL" id="SIS87926.1"/>
    </source>
</evidence>
<dbReference type="EMBL" id="FTOO01000006">
    <property type="protein sequence ID" value="SIS87926.1"/>
    <property type="molecule type" value="Genomic_DNA"/>
</dbReference>
<evidence type="ECO:0000313" key="3">
    <source>
        <dbReference type="Proteomes" id="UP000186156"/>
    </source>
</evidence>
<reference evidence="3" key="1">
    <citation type="submission" date="2017-01" db="EMBL/GenBank/DDBJ databases">
        <authorList>
            <person name="Varghese N."/>
            <person name="Submissions S."/>
        </authorList>
    </citation>
    <scope>NUCLEOTIDE SEQUENCE [LARGE SCALE GENOMIC DNA]</scope>
    <source>
        <strain evidence="3">DSM 16176</strain>
    </source>
</reference>
<dbReference type="Proteomes" id="UP000186156">
    <property type="component" value="Unassembled WGS sequence"/>
</dbReference>
<dbReference type="AlphaFoldDB" id="A0A1N7MP44"/>
<sequence length="85" mass="9160">MGSAWDQNGDQGSRKLERDDLNERPKEPVFRAFLQLTISNELRPGLPYKQGVGGSSPSTPTISQVPKSLVQQGIFALIGQYGGGS</sequence>
<feature type="region of interest" description="Disordered" evidence="1">
    <location>
        <begin position="1"/>
        <end position="24"/>
    </location>
</feature>
<accession>A0A1N7MP44</accession>